<sequence>MDGTRRTDGSPTGEEPTHQEPTISSVSDLVALLSPSHVDSRTWFRGQIDKSWLRIPSARRKSGWVDHEDDMLKQFRQQVAGRAPVNPVNDWEWICLAQHHRLPTRLLDWTSNPLIGLYFAVESDGGEEGDADGRLFCLDPYELNRKNFGSRNLLLLGMDQDLDDYLLSSNSKQTKGPVAVIAQQSFARIVAQSGVFTLSHHRDPEPLEKSLGVSLSSWIIPVTAKERIRNELDALNINRASVYLDLDSFAMLIREEYDD</sequence>
<dbReference type="RefSeq" id="WP_177242444.1">
    <property type="nucleotide sequence ID" value="NZ_FOKG01000001.1"/>
</dbReference>
<dbReference type="Pfam" id="PF08867">
    <property type="entry name" value="FRG"/>
    <property type="match status" value="1"/>
</dbReference>
<keyword evidence="4" id="KW-1185">Reference proteome</keyword>
<dbReference type="InterPro" id="IPR014966">
    <property type="entry name" value="FRG-dom"/>
</dbReference>
<reference evidence="4" key="1">
    <citation type="submission" date="2016-10" db="EMBL/GenBank/DDBJ databases">
        <authorList>
            <person name="Varghese N."/>
            <person name="Submissions S."/>
        </authorList>
    </citation>
    <scope>NUCLEOTIDE SEQUENCE [LARGE SCALE GENOMIC DNA]</scope>
    <source>
        <strain evidence="4">CGMCC 4.3568</strain>
    </source>
</reference>
<gene>
    <name evidence="3" type="ORF">SAMN05216266_101609</name>
</gene>
<accession>A0A1I0W076</accession>
<name>A0A1I0W076_9PSEU</name>
<evidence type="ECO:0000313" key="3">
    <source>
        <dbReference type="EMBL" id="SFA81600.1"/>
    </source>
</evidence>
<proteinExistence type="predicted"/>
<evidence type="ECO:0000259" key="2">
    <source>
        <dbReference type="SMART" id="SM00901"/>
    </source>
</evidence>
<dbReference type="Proteomes" id="UP000243799">
    <property type="component" value="Unassembled WGS sequence"/>
</dbReference>
<dbReference type="EMBL" id="FOKG01000001">
    <property type="protein sequence ID" value="SFA81600.1"/>
    <property type="molecule type" value="Genomic_DNA"/>
</dbReference>
<protein>
    <submittedName>
        <fullName evidence="3">FRG domain-containing protein</fullName>
    </submittedName>
</protein>
<evidence type="ECO:0000313" key="4">
    <source>
        <dbReference type="Proteomes" id="UP000243799"/>
    </source>
</evidence>
<feature type="region of interest" description="Disordered" evidence="1">
    <location>
        <begin position="1"/>
        <end position="25"/>
    </location>
</feature>
<dbReference type="AlphaFoldDB" id="A0A1I0W076"/>
<dbReference type="SMART" id="SM00901">
    <property type="entry name" value="FRG"/>
    <property type="match status" value="1"/>
</dbReference>
<dbReference type="STRING" id="490629.SAMN05216266_101609"/>
<feature type="domain" description="FRG" evidence="2">
    <location>
        <begin position="38"/>
        <end position="136"/>
    </location>
</feature>
<evidence type="ECO:0000256" key="1">
    <source>
        <dbReference type="SAM" id="MobiDB-lite"/>
    </source>
</evidence>
<organism evidence="3 4">
    <name type="scientific">Amycolatopsis marina</name>
    <dbReference type="NCBI Taxonomy" id="490629"/>
    <lineage>
        <taxon>Bacteria</taxon>
        <taxon>Bacillati</taxon>
        <taxon>Actinomycetota</taxon>
        <taxon>Actinomycetes</taxon>
        <taxon>Pseudonocardiales</taxon>
        <taxon>Pseudonocardiaceae</taxon>
        <taxon>Amycolatopsis</taxon>
    </lineage>
</organism>